<feature type="coiled-coil region" evidence="1">
    <location>
        <begin position="624"/>
        <end position="651"/>
    </location>
</feature>
<dbReference type="InterPro" id="IPR027417">
    <property type="entry name" value="P-loop_NTPase"/>
</dbReference>
<dbReference type="InterPro" id="IPR024537">
    <property type="entry name" value="DUF3322"/>
</dbReference>
<feature type="compositionally biased region" description="Basic residues" evidence="2">
    <location>
        <begin position="1077"/>
        <end position="1090"/>
    </location>
</feature>
<dbReference type="Pfam" id="PF09983">
    <property type="entry name" value="JetD_C"/>
    <property type="match status" value="1"/>
</dbReference>
<evidence type="ECO:0000313" key="5">
    <source>
        <dbReference type="EMBL" id="MBB5868553.1"/>
    </source>
</evidence>
<comment type="caution">
    <text evidence="5">The sequence shown here is derived from an EMBL/GenBank/DDBJ whole genome shotgun (WGS) entry which is preliminary data.</text>
</comment>
<dbReference type="EMBL" id="JACHMN010000002">
    <property type="protein sequence ID" value="MBB5868553.1"/>
    <property type="molecule type" value="Genomic_DNA"/>
</dbReference>
<evidence type="ECO:0000313" key="6">
    <source>
        <dbReference type="Proteomes" id="UP000587527"/>
    </source>
</evidence>
<feature type="domain" description="Wadjet protein JetD C-terminal" evidence="3">
    <location>
        <begin position="1337"/>
        <end position="1506"/>
    </location>
</feature>
<dbReference type="Pfam" id="PF11795">
    <property type="entry name" value="DUF3322"/>
    <property type="match status" value="1"/>
</dbReference>
<reference evidence="5 6" key="1">
    <citation type="submission" date="2020-08" db="EMBL/GenBank/DDBJ databases">
        <title>Sequencing the genomes of 1000 actinobacteria strains.</title>
        <authorList>
            <person name="Klenk H.-P."/>
        </authorList>
    </citation>
    <scope>NUCLEOTIDE SEQUENCE [LARGE SCALE GENOMIC DNA]</scope>
    <source>
        <strain evidence="5 6">DSM 45362</strain>
    </source>
</reference>
<dbReference type="Pfam" id="PF13558">
    <property type="entry name" value="SbcC_Walker_B"/>
    <property type="match status" value="1"/>
</dbReference>
<gene>
    <name evidence="5" type="ORF">F4553_001932</name>
</gene>
<protein>
    <submittedName>
        <fullName evidence="5">Uncharacterized protein YPO0396</fullName>
    </submittedName>
</protein>
<feature type="region of interest" description="Disordered" evidence="2">
    <location>
        <begin position="1029"/>
        <end position="1129"/>
    </location>
</feature>
<keyword evidence="6" id="KW-1185">Reference proteome</keyword>
<sequence length="1512" mass="171342">MSSGVEPADRQLGWRLHRLEVRNWGTFDERVWSLALDGASGLLTGDIGSGKSTLVDAVTTLLLPAHRISYNKAAGAETRERNLRSYVLGFHKSERNEDTGTSRPVALRRASTFSVILGVFARGGASVSVAQVFWLHDGNTGQPDRLYLVADRPLGIEADFMEFGTDIGALRKRLRAGGARVHDHFPDYGRDYRKRLGIASEQAMELFHQTVSMKAVENLNEFVRSHMLEPFDSDSWIRQLIDHFDDLSRAHEAVVAARAQLEALQPLLRLCADYDKHGDLVARAERRLAALPYFCAQGRAQAWSGLIGGHRQDLEAAQARLGEVAAELVALRTEQRRLDLERAGHGGNRLAEIDREVVDAEQSRQERRRSFDRYHTLLKEVELAAVGSSEAFAARRRQIDDYGRAVEAGLAENAARQGDAVGALKEVEGEIKEVNADLMSLRARPTNLPRQSLELRGRLCAELKLDEDLLPFVGELIQVRPDALEWEGAAERVLGGFALSMLVPQAHYGAVSDWIDSRHLGGRLVYYRIPPRVSTVPAVPADPRLLLAKLDLREGPMRDWLSAELGRWATYECVDSMEEFRRAERAVTRAGQVKGDRGRHVKDDRRRIDDRSTFVLGWTNQQKIDLLLARAVRLTEEVKTARAEAVRLAEVGRQLVGRSNQVARLQEYGDFTALDWQSMVNRINDLEAERAALVAKDGELRRLSDRLDEIGAKITECEQEKSRCDRARGSAGQALAQAEQALAREQELLADPVSATAQDTFADLAELTDGDPATVEDFTRLETHLRDLLSRARDTAARARSSAETRAVTAMTRFRAAYPLLTRDVDDDIESAAEYRTLHSRLTADDLPRFEREFKQYLNTNTIRDIATFHSKLNEQRDLIRDRIDVINTSLVDIDYSPGRYIRLQCDPSPSTDIRDFRTDLRACTDGALQPDDSDTYSEQKFLQVKALIERFRGREGFSEADRAWSRKVTDVRNWFVFTASERYREDDTEYETYSDSGGKSGGQKEKLAYTILAASLAYQFRLDSGPRRRRHVPLRRHRRSVRPRLGRIRTVRPAAVPTPRHADAHRHPSAEDPRHRAVRRRRRIRRQPRRVQLSPAEPHHRAVPRPAHRPPADPPHRRPGPHMSATRQWTTYSDVVAALRKRWTTGDLLRRIAEGTPWEAVCIPVRGPSAAEIGADFSRAQDWVARWAANQRQLRVEYRAVGGRAIGTNRIPHQAWIDTPEQAWALLDVARQADRFQELVELTARRAPALVARMSAHPHRVLDNERWWAQLLDTATWISEHGTPDTYPRQVDVPGVDTKFIEAHRTVLCDLLDAYLPADRVDTSRPPADFAGRYRLRRKPSYVRLRYLDPRHPGPYTEMTVRLDELAAHPPTQIRVFVVENETTYLAFPAVGDAIAVLGGGYAASTLRALTWLRDRELIYWGDIDTHGMRILHRVREIFPHSRSMLMDRATLLAHRDHWVVEDVPTAEALPHLDGDEARLYQDLVEDAFGASIRLEQERVRYSALAAAVRQ</sequence>
<evidence type="ECO:0000259" key="4">
    <source>
        <dbReference type="Pfam" id="PF11795"/>
    </source>
</evidence>
<organism evidence="5 6">
    <name type="scientific">Allocatelliglobosispora scoriae</name>
    <dbReference type="NCBI Taxonomy" id="643052"/>
    <lineage>
        <taxon>Bacteria</taxon>
        <taxon>Bacillati</taxon>
        <taxon>Actinomycetota</taxon>
        <taxon>Actinomycetes</taxon>
        <taxon>Micromonosporales</taxon>
        <taxon>Micromonosporaceae</taxon>
        <taxon>Allocatelliglobosispora</taxon>
    </lineage>
</organism>
<dbReference type="Gene3D" id="3.40.50.300">
    <property type="entry name" value="P-loop containing nucleotide triphosphate hydrolases"/>
    <property type="match status" value="1"/>
</dbReference>
<evidence type="ECO:0000256" key="2">
    <source>
        <dbReference type="SAM" id="MobiDB-lite"/>
    </source>
</evidence>
<proteinExistence type="predicted"/>
<dbReference type="Pfam" id="PF13555">
    <property type="entry name" value="AAA_29"/>
    <property type="match status" value="1"/>
</dbReference>
<keyword evidence="1" id="KW-0175">Coiled coil</keyword>
<feature type="compositionally biased region" description="Basic and acidic residues" evidence="2">
    <location>
        <begin position="1061"/>
        <end position="1076"/>
    </location>
</feature>
<feature type="domain" description="DUF3322" evidence="4">
    <location>
        <begin position="1134"/>
        <end position="1314"/>
    </location>
</feature>
<feature type="compositionally biased region" description="Basic residues" evidence="2">
    <location>
        <begin position="1029"/>
        <end position="1051"/>
    </location>
</feature>
<dbReference type="RefSeq" id="WP_221469831.1">
    <property type="nucleotide sequence ID" value="NZ_JACHMN010000002.1"/>
</dbReference>
<dbReference type="SUPFAM" id="SSF52540">
    <property type="entry name" value="P-loop containing nucleoside triphosphate hydrolases"/>
    <property type="match status" value="1"/>
</dbReference>
<evidence type="ECO:0000259" key="3">
    <source>
        <dbReference type="Pfam" id="PF09983"/>
    </source>
</evidence>
<dbReference type="InterPro" id="IPR024534">
    <property type="entry name" value="JetD_C"/>
</dbReference>
<evidence type="ECO:0000256" key="1">
    <source>
        <dbReference type="SAM" id="Coils"/>
    </source>
</evidence>
<name>A0A841BNM0_9ACTN</name>
<accession>A0A841BNM0</accession>
<dbReference type="Proteomes" id="UP000587527">
    <property type="component" value="Unassembled WGS sequence"/>
</dbReference>